<accession>A0ABX5S0Z3</accession>
<name>A0ABX5S0Z3_9BURK</name>
<proteinExistence type="predicted"/>
<evidence type="ECO:0000313" key="1">
    <source>
        <dbReference type="EMBL" id="QBI04605.1"/>
    </source>
</evidence>
<organism evidence="1 2">
    <name type="scientific">Pseudoduganella albidiflava</name>
    <dbReference type="NCBI Taxonomy" id="321983"/>
    <lineage>
        <taxon>Bacteria</taxon>
        <taxon>Pseudomonadati</taxon>
        <taxon>Pseudomonadota</taxon>
        <taxon>Betaproteobacteria</taxon>
        <taxon>Burkholderiales</taxon>
        <taxon>Oxalobacteraceae</taxon>
        <taxon>Telluria group</taxon>
        <taxon>Pseudoduganella</taxon>
    </lineage>
</organism>
<reference evidence="1 2" key="1">
    <citation type="submission" date="2019-02" db="EMBL/GenBank/DDBJ databases">
        <title>Draft Genome Sequences of Six Type Strains of the Genus Massilia.</title>
        <authorList>
            <person name="Miess H."/>
            <person name="Frediansyhah A."/>
            <person name="Gross H."/>
        </authorList>
    </citation>
    <scope>NUCLEOTIDE SEQUENCE [LARGE SCALE GENOMIC DNA]</scope>
    <source>
        <strain evidence="1 2">DSM 17472</strain>
    </source>
</reference>
<dbReference type="EMBL" id="CP036401">
    <property type="protein sequence ID" value="QBI04605.1"/>
    <property type="molecule type" value="Genomic_DNA"/>
</dbReference>
<dbReference type="Proteomes" id="UP000292307">
    <property type="component" value="Chromosome"/>
</dbReference>
<dbReference type="RefSeq" id="WP_131148666.1">
    <property type="nucleotide sequence ID" value="NZ_BMWV01000001.1"/>
</dbReference>
<sequence length="201" mass="22357">MCSIRLRRKIGSAVARSGSSSGRFWKVIGHCSAMVSVLCSPSVSADPSDLDQQSAALRTLYDDAEVNRYVCSDDPACDFEEFSSRLDARNVALTSSSAPSFLMGMQVEPARKGRLYFSAIFVKEKLGYRLAFAPDLGFSDVKLLRQQDGGYYMLRAVERDSAEAWKEFDFRYDPIAQQYIQVRTRCYYVGTSGKVIQAGCG</sequence>
<keyword evidence="2" id="KW-1185">Reference proteome</keyword>
<protein>
    <submittedName>
        <fullName evidence="1">Uncharacterized protein</fullName>
    </submittedName>
</protein>
<evidence type="ECO:0000313" key="2">
    <source>
        <dbReference type="Proteomes" id="UP000292307"/>
    </source>
</evidence>
<gene>
    <name evidence="1" type="ORF">EYF70_30105</name>
</gene>